<keyword evidence="4" id="KW-0297">G-protein coupled receptor</keyword>
<keyword evidence="5 9" id="KW-0472">Membrane</keyword>
<keyword evidence="7" id="KW-0807">Transducer</keyword>
<keyword evidence="6" id="KW-0675">Receptor</keyword>
<dbReference type="STRING" id="947166.A0A1D1UZQ5"/>
<reference evidence="11 12" key="1">
    <citation type="journal article" date="2016" name="Nat. Commun.">
        <title>Extremotolerant tardigrade genome and improved radiotolerance of human cultured cells by tardigrade-unique protein.</title>
        <authorList>
            <person name="Hashimoto T."/>
            <person name="Horikawa D.D."/>
            <person name="Saito Y."/>
            <person name="Kuwahara H."/>
            <person name="Kozuka-Hata H."/>
            <person name="Shin-I T."/>
            <person name="Minakuchi Y."/>
            <person name="Ohishi K."/>
            <person name="Motoyama A."/>
            <person name="Aizu T."/>
            <person name="Enomoto A."/>
            <person name="Kondo K."/>
            <person name="Tanaka S."/>
            <person name="Hara Y."/>
            <person name="Koshikawa S."/>
            <person name="Sagara H."/>
            <person name="Miura T."/>
            <person name="Yokobori S."/>
            <person name="Miyagawa K."/>
            <person name="Suzuki Y."/>
            <person name="Kubo T."/>
            <person name="Oyama M."/>
            <person name="Kohara Y."/>
            <person name="Fujiyama A."/>
            <person name="Arakawa K."/>
            <person name="Katayama T."/>
            <person name="Toyoda A."/>
            <person name="Kunieda T."/>
        </authorList>
    </citation>
    <scope>NUCLEOTIDE SEQUENCE [LARGE SCALE GENOMIC DNA]</scope>
    <source>
        <strain evidence="11 12">YOKOZUNA-1</strain>
    </source>
</reference>
<name>A0A1D1UZQ5_RAMVA</name>
<sequence length="232" mass="26439">MVQSAKCVLSEHLCTMYGFVIAWSGIGCIFSIAVISYEWYRKLICLSRSRNSRANWHIVVRLGSIWFASFVVTCPPLFGWNRYTVEGYAMPCSVDWESTLLTDRLYVAYMFTLGLFIPLAVVLFSYGNIIRIMRTIADRRATSCPHMAAFVSRHHIRMMQMLFAMLLAFCVTWIPYGIHCLIIVFGHKKILSEDGAIFIMMLAKASIGTYPVIYACMNNENAFKAWSIRGGC</sequence>
<keyword evidence="12" id="KW-1185">Reference proteome</keyword>
<evidence type="ECO:0000259" key="10">
    <source>
        <dbReference type="PROSITE" id="PS50262"/>
    </source>
</evidence>
<dbReference type="InterPro" id="IPR000276">
    <property type="entry name" value="GPCR_Rhodpsn"/>
</dbReference>
<accession>A0A1D1UZQ5</accession>
<evidence type="ECO:0000256" key="5">
    <source>
        <dbReference type="ARBA" id="ARBA00023136"/>
    </source>
</evidence>
<evidence type="ECO:0000256" key="1">
    <source>
        <dbReference type="ARBA" id="ARBA00004141"/>
    </source>
</evidence>
<dbReference type="Proteomes" id="UP000186922">
    <property type="component" value="Unassembled WGS sequence"/>
</dbReference>
<feature type="transmembrane region" description="Helical" evidence="9">
    <location>
        <begin position="197"/>
        <end position="217"/>
    </location>
</feature>
<comment type="caution">
    <text evidence="11">The sequence shown here is derived from an EMBL/GenBank/DDBJ whole genome shotgun (WGS) entry which is preliminary data.</text>
</comment>
<dbReference type="PANTHER" id="PTHR24240">
    <property type="entry name" value="OPSIN"/>
    <property type="match status" value="1"/>
</dbReference>
<dbReference type="InterPro" id="IPR017452">
    <property type="entry name" value="GPCR_Rhodpsn_7TM"/>
</dbReference>
<dbReference type="SUPFAM" id="SSF81321">
    <property type="entry name" value="Family A G protein-coupled receptor-like"/>
    <property type="match status" value="1"/>
</dbReference>
<evidence type="ECO:0000256" key="9">
    <source>
        <dbReference type="SAM" id="Phobius"/>
    </source>
</evidence>
<evidence type="ECO:0000313" key="12">
    <source>
        <dbReference type="Proteomes" id="UP000186922"/>
    </source>
</evidence>
<dbReference type="Pfam" id="PF00001">
    <property type="entry name" value="7tm_1"/>
    <property type="match status" value="1"/>
</dbReference>
<dbReference type="AlphaFoldDB" id="A0A1D1UZQ5"/>
<comment type="subcellular location">
    <subcellularLocation>
        <location evidence="1">Membrane</location>
        <topology evidence="1">Multi-pass membrane protein</topology>
    </subcellularLocation>
</comment>
<dbReference type="GO" id="GO:0007601">
    <property type="term" value="P:visual perception"/>
    <property type="evidence" value="ECO:0007669"/>
    <property type="project" value="UniProtKB-KW"/>
</dbReference>
<evidence type="ECO:0000256" key="3">
    <source>
        <dbReference type="ARBA" id="ARBA00022989"/>
    </source>
</evidence>
<keyword evidence="8" id="KW-0844">Vision</keyword>
<keyword evidence="2 9" id="KW-0812">Transmembrane</keyword>
<gene>
    <name evidence="11" type="primary">RvY_03881</name>
    <name evidence="11" type="synonym">RvY_03881.1</name>
    <name evidence="11" type="ORF">RvY_03881-1</name>
</gene>
<dbReference type="PRINTS" id="PR00237">
    <property type="entry name" value="GPCRRHODOPSN"/>
</dbReference>
<evidence type="ECO:0000256" key="6">
    <source>
        <dbReference type="ARBA" id="ARBA00023170"/>
    </source>
</evidence>
<feature type="transmembrane region" description="Helical" evidence="9">
    <location>
        <begin position="162"/>
        <end position="185"/>
    </location>
</feature>
<evidence type="ECO:0000256" key="8">
    <source>
        <dbReference type="ARBA" id="ARBA00023305"/>
    </source>
</evidence>
<dbReference type="OrthoDB" id="2101615at2759"/>
<feature type="transmembrane region" description="Helical" evidence="9">
    <location>
        <begin position="16"/>
        <end position="37"/>
    </location>
</feature>
<organism evidence="11 12">
    <name type="scientific">Ramazzottius varieornatus</name>
    <name type="common">Water bear</name>
    <name type="synonym">Tardigrade</name>
    <dbReference type="NCBI Taxonomy" id="947166"/>
    <lineage>
        <taxon>Eukaryota</taxon>
        <taxon>Metazoa</taxon>
        <taxon>Ecdysozoa</taxon>
        <taxon>Tardigrada</taxon>
        <taxon>Eutardigrada</taxon>
        <taxon>Parachela</taxon>
        <taxon>Hypsibioidea</taxon>
        <taxon>Ramazzottiidae</taxon>
        <taxon>Ramazzottius</taxon>
    </lineage>
</organism>
<evidence type="ECO:0000256" key="2">
    <source>
        <dbReference type="ARBA" id="ARBA00022692"/>
    </source>
</evidence>
<evidence type="ECO:0000256" key="4">
    <source>
        <dbReference type="ARBA" id="ARBA00023040"/>
    </source>
</evidence>
<proteinExistence type="predicted"/>
<evidence type="ECO:0000256" key="7">
    <source>
        <dbReference type="ARBA" id="ARBA00023224"/>
    </source>
</evidence>
<evidence type="ECO:0000313" key="11">
    <source>
        <dbReference type="EMBL" id="GAU91668.1"/>
    </source>
</evidence>
<feature type="transmembrane region" description="Helical" evidence="9">
    <location>
        <begin position="106"/>
        <end position="130"/>
    </location>
</feature>
<dbReference type="GO" id="GO:0004930">
    <property type="term" value="F:G protein-coupled receptor activity"/>
    <property type="evidence" value="ECO:0007669"/>
    <property type="project" value="UniProtKB-KW"/>
</dbReference>
<dbReference type="InterPro" id="IPR050125">
    <property type="entry name" value="GPCR_opsins"/>
</dbReference>
<keyword evidence="8" id="KW-0716">Sensory transduction</keyword>
<feature type="transmembrane region" description="Helical" evidence="9">
    <location>
        <begin position="58"/>
        <end position="78"/>
    </location>
</feature>
<dbReference type="PROSITE" id="PS50262">
    <property type="entry name" value="G_PROTEIN_RECEP_F1_2"/>
    <property type="match status" value="1"/>
</dbReference>
<keyword evidence="3 9" id="KW-1133">Transmembrane helix</keyword>
<dbReference type="GO" id="GO:0016020">
    <property type="term" value="C:membrane"/>
    <property type="evidence" value="ECO:0007669"/>
    <property type="project" value="UniProtKB-SubCell"/>
</dbReference>
<dbReference type="EMBL" id="BDGG01000002">
    <property type="protein sequence ID" value="GAU91668.1"/>
    <property type="molecule type" value="Genomic_DNA"/>
</dbReference>
<protein>
    <recommendedName>
        <fullName evidence="10">G-protein coupled receptors family 1 profile domain-containing protein</fullName>
    </recommendedName>
</protein>
<feature type="domain" description="G-protein coupled receptors family 1 profile" evidence="10">
    <location>
        <begin position="1"/>
        <end position="214"/>
    </location>
</feature>
<dbReference type="PROSITE" id="PS51257">
    <property type="entry name" value="PROKAR_LIPOPROTEIN"/>
    <property type="match status" value="1"/>
</dbReference>
<dbReference type="Gene3D" id="1.20.1070.10">
    <property type="entry name" value="Rhodopsin 7-helix transmembrane proteins"/>
    <property type="match status" value="1"/>
</dbReference>